<protein>
    <recommendedName>
        <fullName evidence="1">IgGFc-binding protein N-terminal domain-containing protein</fullName>
    </recommendedName>
</protein>
<name>A0A8S3VBS1_MYTED</name>
<dbReference type="AlphaFoldDB" id="A0A8S3VBS1"/>
<dbReference type="OrthoDB" id="6236007at2759"/>
<dbReference type="InterPro" id="IPR035234">
    <property type="entry name" value="IgGFc-bd_N"/>
</dbReference>
<keyword evidence="3" id="KW-1185">Reference proteome</keyword>
<comment type="caution">
    <text evidence="2">The sequence shown here is derived from an EMBL/GenBank/DDBJ whole genome shotgun (WGS) entry which is preliminary data.</text>
</comment>
<dbReference type="PANTHER" id="PTHR46534:SF1">
    <property type="entry name" value="IGGFC-BINDING PROTEIN N-TERMINAL DOMAIN-CONTAINING PROTEIN"/>
    <property type="match status" value="1"/>
</dbReference>
<accession>A0A8S3VBS1</accession>
<evidence type="ECO:0000313" key="2">
    <source>
        <dbReference type="EMBL" id="CAG2254751.1"/>
    </source>
</evidence>
<gene>
    <name evidence="2" type="ORF">MEDL_66164</name>
</gene>
<evidence type="ECO:0000259" key="1">
    <source>
        <dbReference type="Pfam" id="PF17517"/>
    </source>
</evidence>
<dbReference type="PANTHER" id="PTHR46534">
    <property type="entry name" value="IGGFC_BINDING DOMAIN-CONTAINING PROTEIN"/>
    <property type="match status" value="1"/>
</dbReference>
<dbReference type="Pfam" id="PF17517">
    <property type="entry name" value="IgGFc_binding"/>
    <property type="match status" value="1"/>
</dbReference>
<feature type="domain" description="IgGFc-binding protein N-terminal" evidence="1">
    <location>
        <begin position="66"/>
        <end position="207"/>
    </location>
</feature>
<sequence length="211" mass="23593">MISEYAEINRTVVITTGVEYINIPSLVLNLETGKTYTTVMISADQLITVVGFIRKSDCHRACQSSSFIVLPLTALETEYFLITQPHNIQNCGIIATATNTTVVIESVRSISIGSATIQPGQQINIVLDYLEGLSIQTHSNLTATKIYANKPIAVISGNKYSSLKVVNKRYPYRSVHSDSVYESMIPVNKWDRHFIIPLIHEACRYRIRIIS</sequence>
<dbReference type="Proteomes" id="UP000683360">
    <property type="component" value="Unassembled WGS sequence"/>
</dbReference>
<reference evidence="2" key="1">
    <citation type="submission" date="2021-03" db="EMBL/GenBank/DDBJ databases">
        <authorList>
            <person name="Bekaert M."/>
        </authorList>
    </citation>
    <scope>NUCLEOTIDE SEQUENCE</scope>
</reference>
<proteinExistence type="predicted"/>
<organism evidence="2 3">
    <name type="scientific">Mytilus edulis</name>
    <name type="common">Blue mussel</name>
    <dbReference type="NCBI Taxonomy" id="6550"/>
    <lineage>
        <taxon>Eukaryota</taxon>
        <taxon>Metazoa</taxon>
        <taxon>Spiralia</taxon>
        <taxon>Lophotrochozoa</taxon>
        <taxon>Mollusca</taxon>
        <taxon>Bivalvia</taxon>
        <taxon>Autobranchia</taxon>
        <taxon>Pteriomorphia</taxon>
        <taxon>Mytilida</taxon>
        <taxon>Mytiloidea</taxon>
        <taxon>Mytilidae</taxon>
        <taxon>Mytilinae</taxon>
        <taxon>Mytilus</taxon>
    </lineage>
</organism>
<evidence type="ECO:0000313" key="3">
    <source>
        <dbReference type="Proteomes" id="UP000683360"/>
    </source>
</evidence>
<dbReference type="EMBL" id="CAJPWZ010003251">
    <property type="protein sequence ID" value="CAG2254751.1"/>
    <property type="molecule type" value="Genomic_DNA"/>
</dbReference>